<organism evidence="1 2">
    <name type="scientific">Microcystis flos-aquae TF09</name>
    <dbReference type="NCBI Taxonomy" id="2060473"/>
    <lineage>
        <taxon>Bacteria</taxon>
        <taxon>Bacillati</taxon>
        <taxon>Cyanobacteriota</taxon>
        <taxon>Cyanophyceae</taxon>
        <taxon>Oscillatoriophycideae</taxon>
        <taxon>Chroococcales</taxon>
        <taxon>Microcystaceae</taxon>
        <taxon>Microcystis</taxon>
    </lineage>
</organism>
<evidence type="ECO:0000313" key="1">
    <source>
        <dbReference type="EMBL" id="REJ40472.1"/>
    </source>
</evidence>
<gene>
    <name evidence="1" type="ORF">DWQ54_19490</name>
</gene>
<comment type="caution">
    <text evidence="1">The sequence shown here is derived from an EMBL/GenBank/DDBJ whole genome shotgun (WGS) entry which is preliminary data.</text>
</comment>
<reference evidence="1 2" key="1">
    <citation type="submission" date="2017-10" db="EMBL/GenBank/DDBJ databases">
        <title>A large-scale comparative metagenomic study reveals the eutrophication-driven functional interactions in six Microcystis-epibionts communities.</title>
        <authorList>
            <person name="Li Q."/>
            <person name="Lin F."/>
        </authorList>
    </citation>
    <scope>NUCLEOTIDE SEQUENCE [LARGE SCALE GENOMIC DNA]</scope>
    <source>
        <strain evidence="1">TF09</strain>
    </source>
</reference>
<evidence type="ECO:0008006" key="3">
    <source>
        <dbReference type="Google" id="ProtNLM"/>
    </source>
</evidence>
<dbReference type="AlphaFoldDB" id="A0A3E0L009"/>
<dbReference type="CDD" id="cd18694">
    <property type="entry name" value="PIN_VapC-like"/>
    <property type="match status" value="1"/>
</dbReference>
<accession>A0A3E0L009</accession>
<name>A0A3E0L009_9CHRO</name>
<protein>
    <recommendedName>
        <fullName evidence="3">PIN domain-containing protein</fullName>
    </recommendedName>
</protein>
<sequence length="154" mass="17560">MTKIPELIFLDTNVYLIGAIDLESPEGLILQWLGWEAPNDNPVGVIISEELINQITRVAKRLKNKDWSGEIIGRIWQNFKFFYVQIDNFELAEMEALGVIPREDVGVYLTAKVGQSQCFISANHKLIKVLVQQTGEFECLTPSEFVNKYLNSLK</sequence>
<dbReference type="Proteomes" id="UP000256873">
    <property type="component" value="Unassembled WGS sequence"/>
</dbReference>
<dbReference type="EMBL" id="QQWC01000005">
    <property type="protein sequence ID" value="REJ40472.1"/>
    <property type="molecule type" value="Genomic_DNA"/>
</dbReference>
<proteinExistence type="predicted"/>
<evidence type="ECO:0000313" key="2">
    <source>
        <dbReference type="Proteomes" id="UP000256873"/>
    </source>
</evidence>